<feature type="region of interest" description="Disordered" evidence="3">
    <location>
        <begin position="1"/>
        <end position="20"/>
    </location>
</feature>
<evidence type="ECO:0000313" key="5">
    <source>
        <dbReference type="Proteomes" id="UP001179952"/>
    </source>
</evidence>
<evidence type="ECO:0000256" key="2">
    <source>
        <dbReference type="ARBA" id="ARBA00023163"/>
    </source>
</evidence>
<gene>
    <name evidence="4" type="ORF">QJS04_geneDACA009755</name>
</gene>
<keyword evidence="1" id="KW-0805">Transcription regulation</keyword>
<dbReference type="InterPro" id="IPR044660">
    <property type="entry name" value="IBH1-like"/>
</dbReference>
<accession>A0AAV9BB97</accession>
<dbReference type="AlphaFoldDB" id="A0AAV9BB97"/>
<comment type="caution">
    <text evidence="4">The sequence shown here is derived from an EMBL/GenBank/DDBJ whole genome shotgun (WGS) entry which is preliminary data.</text>
</comment>
<reference evidence="4" key="1">
    <citation type="journal article" date="2023" name="Nat. Commun.">
        <title>Diploid and tetraploid genomes of Acorus and the evolution of monocots.</title>
        <authorList>
            <person name="Ma L."/>
            <person name="Liu K.W."/>
            <person name="Li Z."/>
            <person name="Hsiao Y.Y."/>
            <person name="Qi Y."/>
            <person name="Fu T."/>
            <person name="Tang G.D."/>
            <person name="Zhang D."/>
            <person name="Sun W.H."/>
            <person name="Liu D.K."/>
            <person name="Li Y."/>
            <person name="Chen G.Z."/>
            <person name="Liu X.D."/>
            <person name="Liao X.Y."/>
            <person name="Jiang Y.T."/>
            <person name="Yu X."/>
            <person name="Hao Y."/>
            <person name="Huang J."/>
            <person name="Zhao X.W."/>
            <person name="Ke S."/>
            <person name="Chen Y.Y."/>
            <person name="Wu W.L."/>
            <person name="Hsu J.L."/>
            <person name="Lin Y.F."/>
            <person name="Huang M.D."/>
            <person name="Li C.Y."/>
            <person name="Huang L."/>
            <person name="Wang Z.W."/>
            <person name="Zhao X."/>
            <person name="Zhong W.Y."/>
            <person name="Peng D.H."/>
            <person name="Ahmad S."/>
            <person name="Lan S."/>
            <person name="Zhang J.S."/>
            <person name="Tsai W.C."/>
            <person name="Van de Peer Y."/>
            <person name="Liu Z.J."/>
        </authorList>
    </citation>
    <scope>NUCLEOTIDE SEQUENCE</scope>
    <source>
        <strain evidence="4">SCP</strain>
    </source>
</reference>
<protein>
    <submittedName>
        <fullName evidence="4">Transcription factor</fullName>
    </submittedName>
</protein>
<evidence type="ECO:0000313" key="4">
    <source>
        <dbReference type="EMBL" id="KAK1273382.1"/>
    </source>
</evidence>
<evidence type="ECO:0000256" key="1">
    <source>
        <dbReference type="ARBA" id="ARBA00023015"/>
    </source>
</evidence>
<reference evidence="4" key="2">
    <citation type="submission" date="2023-06" db="EMBL/GenBank/DDBJ databases">
        <authorList>
            <person name="Ma L."/>
            <person name="Liu K.-W."/>
            <person name="Li Z."/>
            <person name="Hsiao Y.-Y."/>
            <person name="Qi Y."/>
            <person name="Fu T."/>
            <person name="Tang G."/>
            <person name="Zhang D."/>
            <person name="Sun W.-H."/>
            <person name="Liu D.-K."/>
            <person name="Li Y."/>
            <person name="Chen G.-Z."/>
            <person name="Liu X.-D."/>
            <person name="Liao X.-Y."/>
            <person name="Jiang Y.-T."/>
            <person name="Yu X."/>
            <person name="Hao Y."/>
            <person name="Huang J."/>
            <person name="Zhao X.-W."/>
            <person name="Ke S."/>
            <person name="Chen Y.-Y."/>
            <person name="Wu W.-L."/>
            <person name="Hsu J.-L."/>
            <person name="Lin Y.-F."/>
            <person name="Huang M.-D."/>
            <person name="Li C.-Y."/>
            <person name="Huang L."/>
            <person name="Wang Z.-W."/>
            <person name="Zhao X."/>
            <person name="Zhong W.-Y."/>
            <person name="Peng D.-H."/>
            <person name="Ahmad S."/>
            <person name="Lan S."/>
            <person name="Zhang J.-S."/>
            <person name="Tsai W.-C."/>
            <person name="Van De Peer Y."/>
            <person name="Liu Z.-J."/>
        </authorList>
    </citation>
    <scope>NUCLEOTIDE SEQUENCE</scope>
    <source>
        <strain evidence="4">SCP</strain>
        <tissue evidence="4">Leaves</tissue>
    </source>
</reference>
<feature type="region of interest" description="Disordered" evidence="3">
    <location>
        <begin position="34"/>
        <end position="58"/>
    </location>
</feature>
<organism evidence="4 5">
    <name type="scientific">Acorus gramineus</name>
    <name type="common">Dwarf sweet flag</name>
    <dbReference type="NCBI Taxonomy" id="55184"/>
    <lineage>
        <taxon>Eukaryota</taxon>
        <taxon>Viridiplantae</taxon>
        <taxon>Streptophyta</taxon>
        <taxon>Embryophyta</taxon>
        <taxon>Tracheophyta</taxon>
        <taxon>Spermatophyta</taxon>
        <taxon>Magnoliopsida</taxon>
        <taxon>Liliopsida</taxon>
        <taxon>Acoraceae</taxon>
        <taxon>Acorus</taxon>
    </lineage>
</organism>
<dbReference type="PANTHER" id="PTHR33124">
    <property type="entry name" value="TRANSCRIPTION FACTOR IBH1-LIKE 1"/>
    <property type="match status" value="1"/>
</dbReference>
<evidence type="ECO:0000256" key="3">
    <source>
        <dbReference type="SAM" id="MobiDB-lite"/>
    </source>
</evidence>
<sequence length="156" mass="18315">MDRTTEKPQKSTKRWKTHDEQRIYSTKLLHALRQVRKRSVRQRSAGPTRPPKPREAREAVDQVLATEAKGRTRWSQAILLSRILTRIRCRKRRPTTILARKSKAQKAMPAMERKVRVLERTVPDCRPEVVVYSAEEISNYIAALEMHVKEDVLEMF</sequence>
<keyword evidence="2" id="KW-0804">Transcription</keyword>
<name>A0AAV9BB97_ACOGR</name>
<dbReference type="GO" id="GO:0006355">
    <property type="term" value="P:regulation of DNA-templated transcription"/>
    <property type="evidence" value="ECO:0007669"/>
    <property type="project" value="InterPro"/>
</dbReference>
<proteinExistence type="predicted"/>
<dbReference type="EMBL" id="JAUJYN010000004">
    <property type="protein sequence ID" value="KAK1273382.1"/>
    <property type="molecule type" value="Genomic_DNA"/>
</dbReference>
<dbReference type="PANTHER" id="PTHR33124:SF12">
    <property type="entry name" value="TRANSCRIPTION FACTOR BHLH148"/>
    <property type="match status" value="1"/>
</dbReference>
<keyword evidence="5" id="KW-1185">Reference proteome</keyword>
<dbReference type="Proteomes" id="UP001179952">
    <property type="component" value="Unassembled WGS sequence"/>
</dbReference>